<reference evidence="4" key="1">
    <citation type="submission" date="2017-02" db="EMBL/GenBank/DDBJ databases">
        <authorList>
            <person name="Tafer H."/>
            <person name="Lopandic K."/>
        </authorList>
    </citation>
    <scope>NUCLEOTIDE SEQUENCE [LARGE SCALE GENOMIC DNA]</scope>
    <source>
        <strain evidence="4">CBS 366.77</strain>
    </source>
</reference>
<comment type="caution">
    <text evidence="3">The sequence shown here is derived from an EMBL/GenBank/DDBJ whole genome shotgun (WGS) entry which is preliminary data.</text>
</comment>
<organism evidence="3 4">
    <name type="scientific">Aspergillus sclerotialis</name>
    <dbReference type="NCBI Taxonomy" id="2070753"/>
    <lineage>
        <taxon>Eukaryota</taxon>
        <taxon>Fungi</taxon>
        <taxon>Dikarya</taxon>
        <taxon>Ascomycota</taxon>
        <taxon>Pezizomycotina</taxon>
        <taxon>Eurotiomycetes</taxon>
        <taxon>Eurotiomycetidae</taxon>
        <taxon>Eurotiales</taxon>
        <taxon>Aspergillaceae</taxon>
        <taxon>Aspergillus</taxon>
        <taxon>Aspergillus subgen. Polypaecilum</taxon>
    </lineage>
</organism>
<dbReference type="Pfam" id="PF09792">
    <property type="entry name" value="But2"/>
    <property type="match status" value="1"/>
</dbReference>
<feature type="compositionally biased region" description="Gly residues" evidence="1">
    <location>
        <begin position="107"/>
        <end position="137"/>
    </location>
</feature>
<feature type="compositionally biased region" description="Low complexity" evidence="1">
    <location>
        <begin position="20"/>
        <end position="29"/>
    </location>
</feature>
<dbReference type="PANTHER" id="PTHR39613">
    <property type="entry name" value="ANCHORED CELL WALL PROTEIN, PUTATIVE (AFU_ORTHOLOGUE AFUA_4G08960)-RELATED"/>
    <property type="match status" value="1"/>
</dbReference>
<evidence type="ECO:0000313" key="3">
    <source>
        <dbReference type="EMBL" id="RJE21277.1"/>
    </source>
</evidence>
<dbReference type="Proteomes" id="UP000266188">
    <property type="component" value="Unassembled WGS sequence"/>
</dbReference>
<evidence type="ECO:0000313" key="4">
    <source>
        <dbReference type="Proteomes" id="UP000266188"/>
    </source>
</evidence>
<evidence type="ECO:0000256" key="1">
    <source>
        <dbReference type="SAM" id="MobiDB-lite"/>
    </source>
</evidence>
<proteinExistence type="predicted"/>
<feature type="compositionally biased region" description="Low complexity" evidence="1">
    <location>
        <begin position="58"/>
        <end position="68"/>
    </location>
</feature>
<evidence type="ECO:0000259" key="2">
    <source>
        <dbReference type="Pfam" id="PF09792"/>
    </source>
</evidence>
<feature type="non-terminal residue" evidence="3">
    <location>
        <position position="1"/>
    </location>
</feature>
<dbReference type="STRING" id="2070753.A0A3A2ZIP6"/>
<feature type="region of interest" description="Disordered" evidence="1">
    <location>
        <begin position="1"/>
        <end position="163"/>
    </location>
</feature>
<keyword evidence="4" id="KW-1185">Reference proteome</keyword>
<accession>A0A3A2ZIP6</accession>
<protein>
    <recommendedName>
        <fullName evidence="2">Ubiquitin 3 binding protein But2 C-terminal domain-containing protein</fullName>
    </recommendedName>
</protein>
<dbReference type="EMBL" id="MVGC01000240">
    <property type="protein sequence ID" value="RJE21277.1"/>
    <property type="molecule type" value="Genomic_DNA"/>
</dbReference>
<feature type="domain" description="Ubiquitin 3 binding protein But2 C-terminal" evidence="2">
    <location>
        <begin position="167"/>
        <end position="307"/>
    </location>
</feature>
<dbReference type="AlphaFoldDB" id="A0A3A2ZIP6"/>
<sequence>VPGGGAGVPSSSVPGGGAGASPSPSIGPSVPGGGGVAPSPSPGPSGVPSGPGGGGAGTSVVPVSSAPSPSVPGGGAGGVTTPAPGHSSVPGGGAVTVRTTQVITTCPGGGPSGVPSGPGGGAGPSGVPSGPGGGAGPSGTPSSPGGGAAPSGTAGPSCPTDLSGDYEYPHLIIPIDSSAPSKAAGTSFNGTVTDTVSTIFNFDIPNSDAGKTCSLVFLFPHLQDLETSSYSFSGDGKVDFALLDSVATQSTSYDNAPGIKQDLGQFTISPGNSYLVSTFKCPAGQAVSYEMKNQGSTNLDFFEDYNPSPLGLYITVC</sequence>
<gene>
    <name evidence="3" type="ORF">PHISCL_06399</name>
</gene>
<dbReference type="OrthoDB" id="4657524at2759"/>
<dbReference type="PANTHER" id="PTHR39613:SF1">
    <property type="entry name" value="ANCHORED CELL WALL PROTEIN, PUTATIVE (AFU_ORTHOLOGUE AFUA_4G08960)-RELATED"/>
    <property type="match status" value="1"/>
</dbReference>
<dbReference type="InterPro" id="IPR018620">
    <property type="entry name" value="Ubiquitin3-bd_protein_But2_C"/>
</dbReference>
<name>A0A3A2ZIP6_9EURO</name>